<protein>
    <submittedName>
        <fullName evidence="1">Uncharacterized protein</fullName>
    </submittedName>
</protein>
<proteinExistence type="predicted"/>
<dbReference type="Proteomes" id="UP000663923">
    <property type="component" value="Chromosome"/>
</dbReference>
<gene>
    <name evidence="1" type="ORF">J4G78_08815</name>
</gene>
<name>A0ABX7TAP4_9SPHN</name>
<dbReference type="RefSeq" id="WP_207990205.1">
    <property type="nucleotide sequence ID" value="NZ_CP071794.1"/>
</dbReference>
<sequence>MEAQYLAFEQDGRRVEATLVDGVYEVALKATEFSIIPHPDLFEGDAFDSELGITVGRETLLRPQVQKCQSLIDGPLFEALNKYSVSTDPIATLFLDTPPRGGRFGWHGVGGEDPGVVDTGAITIKSIIDLKNDRTEILRAGEEIFLISYDFPPASIFLSRPCDPPAGTDTSQGVVDPKRMQLWRLVFK</sequence>
<reference evidence="1 2" key="1">
    <citation type="submission" date="2021-03" db="EMBL/GenBank/DDBJ databases">
        <title>Complete genome of Parasphingorhabdus_sp.JHSY0214.</title>
        <authorList>
            <person name="Yoo J.H."/>
            <person name="Bae J.W."/>
        </authorList>
    </citation>
    <scope>NUCLEOTIDE SEQUENCE [LARGE SCALE GENOMIC DNA]</scope>
    <source>
        <strain evidence="1 2">JHSY0214</strain>
    </source>
</reference>
<accession>A0ABX7TAP4</accession>
<keyword evidence="2" id="KW-1185">Reference proteome</keyword>
<evidence type="ECO:0000313" key="2">
    <source>
        <dbReference type="Proteomes" id="UP000663923"/>
    </source>
</evidence>
<dbReference type="EMBL" id="CP071794">
    <property type="protein sequence ID" value="QTD57600.1"/>
    <property type="molecule type" value="Genomic_DNA"/>
</dbReference>
<organism evidence="1 2">
    <name type="scientific">Parasphingorhabdus cellanae</name>
    <dbReference type="NCBI Taxonomy" id="2806553"/>
    <lineage>
        <taxon>Bacteria</taxon>
        <taxon>Pseudomonadati</taxon>
        <taxon>Pseudomonadota</taxon>
        <taxon>Alphaproteobacteria</taxon>
        <taxon>Sphingomonadales</taxon>
        <taxon>Sphingomonadaceae</taxon>
        <taxon>Parasphingorhabdus</taxon>
    </lineage>
</organism>
<evidence type="ECO:0000313" key="1">
    <source>
        <dbReference type="EMBL" id="QTD57600.1"/>
    </source>
</evidence>